<keyword evidence="6" id="KW-0408">Iron</keyword>
<proteinExistence type="inferred from homology"/>
<gene>
    <name evidence="8" type="ORF">RHODO2019_15030</name>
</gene>
<accession>A0ABY6NYZ3</accession>
<evidence type="ECO:0000256" key="6">
    <source>
        <dbReference type="ARBA" id="ARBA00023004"/>
    </source>
</evidence>
<keyword evidence="5" id="KW-0560">Oxidoreductase</keyword>
<name>A0ABY6NYZ3_9NOCA</name>
<evidence type="ECO:0000313" key="8">
    <source>
        <dbReference type="EMBL" id="UZJ24439.1"/>
    </source>
</evidence>
<dbReference type="PANTHER" id="PTHR46696:SF4">
    <property type="entry name" value="BIOTIN BIOSYNTHESIS CYTOCHROME P450"/>
    <property type="match status" value="1"/>
</dbReference>
<comment type="similarity">
    <text evidence="2">Belongs to the cytochrome P450 family.</text>
</comment>
<evidence type="ECO:0000256" key="2">
    <source>
        <dbReference type="ARBA" id="ARBA00010617"/>
    </source>
</evidence>
<organism evidence="8 9">
    <name type="scientific">Rhodococcus antarcticus</name>
    <dbReference type="NCBI Taxonomy" id="2987751"/>
    <lineage>
        <taxon>Bacteria</taxon>
        <taxon>Bacillati</taxon>
        <taxon>Actinomycetota</taxon>
        <taxon>Actinomycetes</taxon>
        <taxon>Mycobacteriales</taxon>
        <taxon>Nocardiaceae</taxon>
        <taxon>Rhodococcus</taxon>
    </lineage>
</organism>
<reference evidence="8" key="1">
    <citation type="submission" date="2022-10" db="EMBL/GenBank/DDBJ databases">
        <title>Rhodococcus sp.75.</title>
        <authorList>
            <person name="Sun M."/>
        </authorList>
    </citation>
    <scope>NUCLEOTIDE SEQUENCE</scope>
    <source>
        <strain evidence="8">75</strain>
    </source>
</reference>
<keyword evidence="9" id="KW-1185">Reference proteome</keyword>
<comment type="cofactor">
    <cofactor evidence="1">
        <name>heme</name>
        <dbReference type="ChEBI" id="CHEBI:30413"/>
    </cofactor>
</comment>
<evidence type="ECO:0000256" key="1">
    <source>
        <dbReference type="ARBA" id="ARBA00001971"/>
    </source>
</evidence>
<dbReference type="SUPFAM" id="SSF48264">
    <property type="entry name" value="Cytochrome P450"/>
    <property type="match status" value="1"/>
</dbReference>
<evidence type="ECO:0000313" key="9">
    <source>
        <dbReference type="Proteomes" id="UP001164965"/>
    </source>
</evidence>
<keyword evidence="3" id="KW-0349">Heme</keyword>
<sequence>MTVTADTTEAEGAAAVRAARPYDPADLSSKAFWALPAVEREKTFAELRAHRPVSWHRPVEERLFEDPNDQGFWAVTRHADLVEVTKRHEDFLSGEGIVFDSIPPELLDAGQGFIAMDPPRHTKVRRLLTSAFTPKQIRLIDDQIRTNAREIVDAVAPLGEVDFVTEIAGLMPMHNICDMIGVPRDQRAHVAHEAQFAGGWNDPELLDGEQPLARLFEAMMNLRTVSAALIASRREHPEHDLMTNLVQAEVDGEHLTDDEIISFFGLLSVAGNDTTRQSISHAMQALTDNPEQRAWLVADFDARIGSAIEEMVRWATPILTFRRTAARDCELNGAHITKGDKVVLFYASANWDTEVFDHPERFDLSRHPNPHISFGGGGIHHCLGGQLARQQIKAIWRELLTRLPDIEVSGEMSRTTSTFFHGVNHLPVRFTPEARS</sequence>
<evidence type="ECO:0000256" key="4">
    <source>
        <dbReference type="ARBA" id="ARBA00022723"/>
    </source>
</evidence>
<evidence type="ECO:0000256" key="3">
    <source>
        <dbReference type="ARBA" id="ARBA00022617"/>
    </source>
</evidence>
<dbReference type="PANTHER" id="PTHR46696">
    <property type="entry name" value="P450, PUTATIVE (EUROFUNG)-RELATED"/>
    <property type="match status" value="1"/>
</dbReference>
<evidence type="ECO:0000256" key="7">
    <source>
        <dbReference type="ARBA" id="ARBA00023033"/>
    </source>
</evidence>
<dbReference type="InterPro" id="IPR002397">
    <property type="entry name" value="Cyt_P450_B"/>
</dbReference>
<dbReference type="InterPro" id="IPR036396">
    <property type="entry name" value="Cyt_P450_sf"/>
</dbReference>
<dbReference type="InterPro" id="IPR001128">
    <property type="entry name" value="Cyt_P450"/>
</dbReference>
<dbReference type="RefSeq" id="WP_265382546.1">
    <property type="nucleotide sequence ID" value="NZ_CP110615.1"/>
</dbReference>
<dbReference type="Proteomes" id="UP001164965">
    <property type="component" value="Chromosome"/>
</dbReference>
<keyword evidence="7" id="KW-0503">Monooxygenase</keyword>
<dbReference type="EMBL" id="CP110615">
    <property type="protein sequence ID" value="UZJ24439.1"/>
    <property type="molecule type" value="Genomic_DNA"/>
</dbReference>
<dbReference type="Pfam" id="PF00067">
    <property type="entry name" value="p450"/>
    <property type="match status" value="1"/>
</dbReference>
<evidence type="ECO:0000256" key="5">
    <source>
        <dbReference type="ARBA" id="ARBA00023002"/>
    </source>
</evidence>
<keyword evidence="4" id="KW-0479">Metal-binding</keyword>
<protein>
    <submittedName>
        <fullName evidence="8">Cytochrome P450</fullName>
    </submittedName>
</protein>
<dbReference type="Gene3D" id="1.10.630.10">
    <property type="entry name" value="Cytochrome P450"/>
    <property type="match status" value="1"/>
</dbReference>
<dbReference type="PRINTS" id="PR00359">
    <property type="entry name" value="BP450"/>
</dbReference>
<dbReference type="CDD" id="cd11033">
    <property type="entry name" value="CYP142-like"/>
    <property type="match status" value="1"/>
</dbReference>